<sequence length="285" mass="32145">MELVRRANTVLEFLHLPIAQQRSLSRICRELPVADMHSLDLGKIRLRAPLEVPPSLRDFYSFEHHVKTARANRGLEMIPEWYKIPAFYFSNHRAIYGNDEYLPYPRESSALDFELELACVIGKPGRDVPAAKASDYIGGYLIMNDWSARDLQMEEIKVGLGPAKGKDFATSLGPCLITPDELEDKRIGVGEEERFDLVMKARLNGREVSLGNFKDIHYTFSQMIERASLNAWIEPGDVLGSGTVGTGCLLEQGEERERWLQPGDVVELEIERLGILRNTVVSGDV</sequence>
<accession>A0A8T7M6K3</accession>
<feature type="domain" description="Fumarylacetoacetase-like C-terminal" evidence="1">
    <location>
        <begin position="58"/>
        <end position="281"/>
    </location>
</feature>
<dbReference type="Pfam" id="PF01557">
    <property type="entry name" value="FAA_hydrolase"/>
    <property type="match status" value="1"/>
</dbReference>
<dbReference type="Proteomes" id="UP000521676">
    <property type="component" value="Unassembled WGS sequence"/>
</dbReference>
<dbReference type="PANTHER" id="PTHR43211">
    <property type="entry name" value="FUMARYLACETOACETATE HYDROLASE"/>
    <property type="match status" value="1"/>
</dbReference>
<dbReference type="PANTHER" id="PTHR43211:SF1">
    <property type="entry name" value="BLL6422 PROTEIN"/>
    <property type="match status" value="1"/>
</dbReference>
<comment type="caution">
    <text evidence="2">The sequence shown here is derived from an EMBL/GenBank/DDBJ whole genome shotgun (WGS) entry which is preliminary data.</text>
</comment>
<dbReference type="Gene3D" id="3.90.850.10">
    <property type="entry name" value="Fumarylacetoacetase-like, C-terminal domain"/>
    <property type="match status" value="1"/>
</dbReference>
<evidence type="ECO:0000259" key="1">
    <source>
        <dbReference type="Pfam" id="PF01557"/>
    </source>
</evidence>
<protein>
    <submittedName>
        <fullName evidence="2">Fumarylacetoacetate hydrolase family protein</fullName>
    </submittedName>
</protein>
<organism evidence="2 3">
    <name type="scientific">Candidatus Chlorohelix allophototropha</name>
    <dbReference type="NCBI Taxonomy" id="3003348"/>
    <lineage>
        <taxon>Bacteria</taxon>
        <taxon>Bacillati</taxon>
        <taxon>Chloroflexota</taxon>
        <taxon>Chloroflexia</taxon>
        <taxon>Candidatus Chloroheliales</taxon>
        <taxon>Candidatus Chloroheliaceae</taxon>
        <taxon>Candidatus Chlorohelix</taxon>
    </lineage>
</organism>
<dbReference type="GO" id="GO:0016787">
    <property type="term" value="F:hydrolase activity"/>
    <property type="evidence" value="ECO:0007669"/>
    <property type="project" value="UniProtKB-KW"/>
</dbReference>
<name>A0A8T7M6K3_9CHLR</name>
<dbReference type="InterPro" id="IPR011234">
    <property type="entry name" value="Fumarylacetoacetase-like_C"/>
</dbReference>
<dbReference type="EMBL" id="JACATZ010000003">
    <property type="protein sequence ID" value="NWJ47724.1"/>
    <property type="molecule type" value="Genomic_DNA"/>
</dbReference>
<proteinExistence type="predicted"/>
<dbReference type="SUPFAM" id="SSF56529">
    <property type="entry name" value="FAH"/>
    <property type="match status" value="1"/>
</dbReference>
<evidence type="ECO:0000313" key="3">
    <source>
        <dbReference type="Proteomes" id="UP000521676"/>
    </source>
</evidence>
<gene>
    <name evidence="2" type="ORF">HXX08_17870</name>
</gene>
<dbReference type="InterPro" id="IPR036663">
    <property type="entry name" value="Fumarylacetoacetase_C_sf"/>
</dbReference>
<keyword evidence="2" id="KW-0378">Hydrolase</keyword>
<dbReference type="AlphaFoldDB" id="A0A8T7M6K3"/>
<evidence type="ECO:0000313" key="2">
    <source>
        <dbReference type="EMBL" id="NWJ47724.1"/>
    </source>
</evidence>
<reference evidence="2 3" key="1">
    <citation type="submission" date="2020-06" db="EMBL/GenBank/DDBJ databases">
        <title>Anoxygenic phototrophic Chloroflexota member uses a Type I reaction center.</title>
        <authorList>
            <person name="Tsuji J.M."/>
            <person name="Shaw N.A."/>
            <person name="Nagashima S."/>
            <person name="Venkiteswaran J."/>
            <person name="Schiff S.L."/>
            <person name="Hanada S."/>
            <person name="Tank M."/>
            <person name="Neufeld J.D."/>
        </authorList>
    </citation>
    <scope>NUCLEOTIDE SEQUENCE [LARGE SCALE GENOMIC DNA]</scope>
    <source>
        <strain evidence="2">L227-S17</strain>
    </source>
</reference>